<comment type="caution">
    <text evidence="2">The sequence shown here is derived from an EMBL/GenBank/DDBJ whole genome shotgun (WGS) entry which is preliminary data.</text>
</comment>
<protein>
    <submittedName>
        <fullName evidence="2">Uncharacterized protein</fullName>
    </submittedName>
</protein>
<evidence type="ECO:0000256" key="1">
    <source>
        <dbReference type="SAM" id="Phobius"/>
    </source>
</evidence>
<gene>
    <name evidence="2" type="ORF">A3B07_03035</name>
</gene>
<dbReference type="AlphaFoldDB" id="A0A1G2SC21"/>
<dbReference type="EMBL" id="MHUV01000006">
    <property type="protein sequence ID" value="OHA82563.1"/>
    <property type="molecule type" value="Genomic_DNA"/>
</dbReference>
<feature type="transmembrane region" description="Helical" evidence="1">
    <location>
        <begin position="40"/>
        <end position="60"/>
    </location>
</feature>
<name>A0A1G2SC21_9BACT</name>
<organism evidence="2 3">
    <name type="scientific">Candidatus Yonathbacteria bacterium RIFCSPLOWO2_01_FULL_43_27</name>
    <dbReference type="NCBI Taxonomy" id="1802726"/>
    <lineage>
        <taxon>Bacteria</taxon>
        <taxon>Candidatus Yonathiibacteriota</taxon>
    </lineage>
</organism>
<dbReference type="Proteomes" id="UP000178817">
    <property type="component" value="Unassembled WGS sequence"/>
</dbReference>
<sequence length="117" mass="13661">MTFVFKYAILYLDKNWFKKISSYRRNKMSNRRKRSFADKIFFFFTILLLTTGVFVGTSYLSKGIINASQLPTVYMVHGDKDICTKAEDAQGKISTCEKEMKGVYHTEWVAPKTLNEY</sequence>
<keyword evidence="1" id="KW-0472">Membrane</keyword>
<keyword evidence="1" id="KW-0812">Transmembrane</keyword>
<evidence type="ECO:0000313" key="2">
    <source>
        <dbReference type="EMBL" id="OHA82563.1"/>
    </source>
</evidence>
<reference evidence="2 3" key="1">
    <citation type="journal article" date="2016" name="Nat. Commun.">
        <title>Thousands of microbial genomes shed light on interconnected biogeochemical processes in an aquifer system.</title>
        <authorList>
            <person name="Anantharaman K."/>
            <person name="Brown C.T."/>
            <person name="Hug L.A."/>
            <person name="Sharon I."/>
            <person name="Castelle C.J."/>
            <person name="Probst A.J."/>
            <person name="Thomas B.C."/>
            <person name="Singh A."/>
            <person name="Wilkins M.J."/>
            <person name="Karaoz U."/>
            <person name="Brodie E.L."/>
            <person name="Williams K.H."/>
            <person name="Hubbard S.S."/>
            <person name="Banfield J.F."/>
        </authorList>
    </citation>
    <scope>NUCLEOTIDE SEQUENCE [LARGE SCALE GENOMIC DNA]</scope>
</reference>
<keyword evidence="1" id="KW-1133">Transmembrane helix</keyword>
<accession>A0A1G2SC21</accession>
<evidence type="ECO:0000313" key="3">
    <source>
        <dbReference type="Proteomes" id="UP000178817"/>
    </source>
</evidence>
<proteinExistence type="predicted"/>